<dbReference type="PANTHER" id="PTHR30575:SF0">
    <property type="entry name" value="XAA-ARG DIPEPTIDASE"/>
    <property type="match status" value="1"/>
</dbReference>
<comment type="caution">
    <text evidence="3">The sequence shown here is derived from an EMBL/GenBank/DDBJ whole genome shotgun (WGS) entry which is preliminary data.</text>
</comment>
<dbReference type="Pfam" id="PF07687">
    <property type="entry name" value="M20_dimer"/>
    <property type="match status" value="1"/>
</dbReference>
<dbReference type="PANTHER" id="PTHR30575">
    <property type="entry name" value="PEPTIDASE M20"/>
    <property type="match status" value="1"/>
</dbReference>
<keyword evidence="1" id="KW-0378">Hydrolase</keyword>
<name>A0ABN0FKD0_9BURK</name>
<protein>
    <submittedName>
        <fullName evidence="3">Aminobenzoyl-glutamate utilization protein B</fullName>
    </submittedName>
</protein>
<evidence type="ECO:0000256" key="1">
    <source>
        <dbReference type="ARBA" id="ARBA00022801"/>
    </source>
</evidence>
<proteinExistence type="predicted"/>
<dbReference type="Pfam" id="PF01546">
    <property type="entry name" value="Peptidase_M20"/>
    <property type="match status" value="1"/>
</dbReference>
<evidence type="ECO:0000313" key="3">
    <source>
        <dbReference type="EMBL" id="EIM99152.1"/>
    </source>
</evidence>
<dbReference type="SUPFAM" id="SSF53187">
    <property type="entry name" value="Zn-dependent exopeptidases"/>
    <property type="match status" value="1"/>
</dbReference>
<evidence type="ECO:0000259" key="2">
    <source>
        <dbReference type="Pfam" id="PF07687"/>
    </source>
</evidence>
<dbReference type="Gene3D" id="3.40.630.10">
    <property type="entry name" value="Zn peptidases"/>
    <property type="match status" value="1"/>
</dbReference>
<evidence type="ECO:0000313" key="4">
    <source>
        <dbReference type="Proteomes" id="UP000004980"/>
    </source>
</evidence>
<dbReference type="EMBL" id="AKAU01000108">
    <property type="protein sequence ID" value="EIM99152.1"/>
    <property type="molecule type" value="Genomic_DNA"/>
</dbReference>
<sequence>MATLRRPLIFEIAARHRALHGNTLQSRRFMSNLNEAERDVIARIEPHRALCTHLSDRLWDLAETAYAEHVSADLQIRELTRHGFRVTRGIAGIPTAFVAEWGEGGPVVGLLGEYDALPQLSQAAGVPNRMPAASGGNGHGCGHNLLGGAALLAALAVRDHLRDAGIAGRIRYYGCPAEEGGAGKTFMTRAGVFDDVDAALTWHPASIYAIDAMSTLATLHVRFTFSGRAAHAAAAPHLGRSALDAVALMNVAANYLREHVPSDARLHYAIHDTGGRAPNVVQARAEVVYQIRAPELDVVRSIHARLLQIAEGAAMMTETTISARVEKAMSNMRPNPVLSDLMHARMQALGPVPFDDDDRAFARQMQKAISREEARASLVIFGAEQLKGELHDAVLPAERMPPVLAASTDVGDISWVVPTARCLVPCFALGTPFHSWQLVAQGKSSLAHKGMTHTAKVLAVTATALYHDPATLAAAKHALQEQTADAAYRCPIPPDVEPPIVSLVADQAPRGTLRGAFPSQYAGVQS</sequence>
<dbReference type="InterPro" id="IPR036264">
    <property type="entry name" value="Bact_exopeptidase_dim_dom"/>
</dbReference>
<dbReference type="PIRSF" id="PIRSF037227">
    <property type="entry name" value="Aminobenzoyl-glu_utiliz_pB"/>
    <property type="match status" value="1"/>
</dbReference>
<dbReference type="Gene3D" id="3.30.70.360">
    <property type="match status" value="1"/>
</dbReference>
<dbReference type="SUPFAM" id="SSF55031">
    <property type="entry name" value="Bacterial exopeptidase dimerisation domain"/>
    <property type="match status" value="1"/>
</dbReference>
<dbReference type="InterPro" id="IPR052030">
    <property type="entry name" value="Peptidase_M20/M20A_hydrolases"/>
</dbReference>
<gene>
    <name evidence="3" type="ORF">WQE_22301</name>
</gene>
<keyword evidence="4" id="KW-1185">Reference proteome</keyword>
<feature type="domain" description="Peptidase M20 dimerisation" evidence="2">
    <location>
        <begin position="220"/>
        <end position="311"/>
    </location>
</feature>
<dbReference type="InterPro" id="IPR002933">
    <property type="entry name" value="Peptidase_M20"/>
</dbReference>
<reference evidence="3 4" key="1">
    <citation type="journal article" date="2012" name="J. Bacteriol.">
        <title>Draft Genome Sequence of the Soil Bacterium Burkholderia terrae Strain BS001, Which Interacts with Fungal Surface Structures.</title>
        <authorList>
            <person name="Nazir R."/>
            <person name="Hansen M.A."/>
            <person name="Sorensen S."/>
            <person name="van Elsas J.D."/>
        </authorList>
    </citation>
    <scope>NUCLEOTIDE SEQUENCE [LARGE SCALE GENOMIC DNA]</scope>
    <source>
        <strain evidence="3 4">BS001</strain>
    </source>
</reference>
<dbReference type="NCBIfam" id="TIGR01891">
    <property type="entry name" value="amidohydrolases"/>
    <property type="match status" value="1"/>
</dbReference>
<organism evidence="3 4">
    <name type="scientific">Paraburkholderia hospita</name>
    <dbReference type="NCBI Taxonomy" id="169430"/>
    <lineage>
        <taxon>Bacteria</taxon>
        <taxon>Pseudomonadati</taxon>
        <taxon>Pseudomonadota</taxon>
        <taxon>Betaproteobacteria</taxon>
        <taxon>Burkholderiales</taxon>
        <taxon>Burkholderiaceae</taxon>
        <taxon>Paraburkholderia</taxon>
    </lineage>
</organism>
<dbReference type="Proteomes" id="UP000004980">
    <property type="component" value="Unassembled WGS sequence"/>
</dbReference>
<dbReference type="InterPro" id="IPR017439">
    <property type="entry name" value="Amidohydrolase"/>
</dbReference>
<accession>A0ABN0FKD0</accession>
<dbReference type="InterPro" id="IPR017145">
    <property type="entry name" value="Aminobenzoyl-glu_utiliz_pB"/>
</dbReference>
<dbReference type="InterPro" id="IPR011650">
    <property type="entry name" value="Peptidase_M20_dimer"/>
</dbReference>